<name>A0A368HA59_ANCCA</name>
<feature type="domain" description="BPTI/Kunitz inhibitor" evidence="5">
    <location>
        <begin position="30"/>
        <end position="80"/>
    </location>
</feature>
<keyword evidence="3" id="KW-1015">Disulfide bond</keyword>
<dbReference type="Gene3D" id="4.10.410.10">
    <property type="entry name" value="Pancreatic trypsin inhibitor Kunitz domain"/>
    <property type="match status" value="1"/>
</dbReference>
<organism evidence="6 7">
    <name type="scientific">Ancylostoma caninum</name>
    <name type="common">Dog hookworm</name>
    <dbReference type="NCBI Taxonomy" id="29170"/>
    <lineage>
        <taxon>Eukaryota</taxon>
        <taxon>Metazoa</taxon>
        <taxon>Ecdysozoa</taxon>
        <taxon>Nematoda</taxon>
        <taxon>Chromadorea</taxon>
        <taxon>Rhabditida</taxon>
        <taxon>Rhabditina</taxon>
        <taxon>Rhabditomorpha</taxon>
        <taxon>Strongyloidea</taxon>
        <taxon>Ancylostomatidae</taxon>
        <taxon>Ancylostomatinae</taxon>
        <taxon>Ancylostoma</taxon>
    </lineage>
</organism>
<proteinExistence type="predicted"/>
<dbReference type="SUPFAM" id="SSF57362">
    <property type="entry name" value="BPTI-like"/>
    <property type="match status" value="1"/>
</dbReference>
<evidence type="ECO:0000313" key="6">
    <source>
        <dbReference type="EMBL" id="RCN53474.1"/>
    </source>
</evidence>
<accession>A0A368HA59</accession>
<dbReference type="Pfam" id="PF00014">
    <property type="entry name" value="Kunitz_BPTI"/>
    <property type="match status" value="1"/>
</dbReference>
<feature type="chain" id="PRO_5016820017" evidence="4">
    <location>
        <begin position="22"/>
        <end position="95"/>
    </location>
</feature>
<feature type="signal peptide" evidence="4">
    <location>
        <begin position="1"/>
        <end position="21"/>
    </location>
</feature>
<evidence type="ECO:0000256" key="1">
    <source>
        <dbReference type="ARBA" id="ARBA00022690"/>
    </source>
</evidence>
<dbReference type="PANTHER" id="PTHR10083">
    <property type="entry name" value="KUNITZ-TYPE PROTEASE INHIBITOR-RELATED"/>
    <property type="match status" value="1"/>
</dbReference>
<dbReference type="GO" id="GO:0005615">
    <property type="term" value="C:extracellular space"/>
    <property type="evidence" value="ECO:0007669"/>
    <property type="project" value="TreeGrafter"/>
</dbReference>
<evidence type="ECO:0000256" key="4">
    <source>
        <dbReference type="SAM" id="SignalP"/>
    </source>
</evidence>
<dbReference type="AlphaFoldDB" id="A0A368HA59"/>
<gene>
    <name evidence="6" type="ORF">ANCCAN_00540</name>
</gene>
<dbReference type="PROSITE" id="PS50279">
    <property type="entry name" value="BPTI_KUNITZ_2"/>
    <property type="match status" value="1"/>
</dbReference>
<keyword evidence="2" id="KW-0722">Serine protease inhibitor</keyword>
<protein>
    <submittedName>
        <fullName evidence="6">Kunitz/Bovine pancreatic trypsin inhibitor domain protein</fullName>
    </submittedName>
</protein>
<comment type="caution">
    <text evidence="6">The sequence shown here is derived from an EMBL/GenBank/DDBJ whole genome shotgun (WGS) entry which is preliminary data.</text>
</comment>
<dbReference type="STRING" id="29170.A0A368HA59"/>
<keyword evidence="1" id="KW-0646">Protease inhibitor</keyword>
<dbReference type="PANTHER" id="PTHR10083:SF374">
    <property type="entry name" value="BPTI_KUNITZ INHIBITOR DOMAIN-CONTAINING PROTEIN"/>
    <property type="match status" value="1"/>
</dbReference>
<evidence type="ECO:0000259" key="5">
    <source>
        <dbReference type="PROSITE" id="PS50279"/>
    </source>
</evidence>
<keyword evidence="4" id="KW-0732">Signal</keyword>
<dbReference type="InterPro" id="IPR036880">
    <property type="entry name" value="Kunitz_BPTI_sf"/>
</dbReference>
<dbReference type="Proteomes" id="UP000252519">
    <property type="component" value="Unassembled WGS sequence"/>
</dbReference>
<dbReference type="OrthoDB" id="4473401at2759"/>
<evidence type="ECO:0000256" key="3">
    <source>
        <dbReference type="ARBA" id="ARBA00023157"/>
    </source>
</evidence>
<evidence type="ECO:0000313" key="7">
    <source>
        <dbReference type="Proteomes" id="UP000252519"/>
    </source>
</evidence>
<dbReference type="EMBL" id="JOJR01000002">
    <property type="protein sequence ID" value="RCN53474.1"/>
    <property type="molecule type" value="Genomic_DNA"/>
</dbReference>
<evidence type="ECO:0000256" key="2">
    <source>
        <dbReference type="ARBA" id="ARBA00022900"/>
    </source>
</evidence>
<keyword evidence="7" id="KW-1185">Reference proteome</keyword>
<dbReference type="InterPro" id="IPR050098">
    <property type="entry name" value="TFPI/VKTCI-like"/>
</dbReference>
<dbReference type="SMART" id="SM00131">
    <property type="entry name" value="KU"/>
    <property type="match status" value="1"/>
</dbReference>
<sequence length="95" mass="10965">MKLRVAFFLCLVISMVSEVFGASDRWRPNCKDPISHGGGNKYIVRYAYNATARECNTFFWGGQNRNGNNFDNLYDCIITCYQETKKPKKLPNIFP</sequence>
<dbReference type="GO" id="GO:0004867">
    <property type="term" value="F:serine-type endopeptidase inhibitor activity"/>
    <property type="evidence" value="ECO:0007669"/>
    <property type="project" value="UniProtKB-KW"/>
</dbReference>
<dbReference type="InterPro" id="IPR002223">
    <property type="entry name" value="Kunitz_BPTI"/>
</dbReference>
<reference evidence="6 7" key="1">
    <citation type="submission" date="2014-10" db="EMBL/GenBank/DDBJ databases">
        <title>Draft genome of the hookworm Ancylostoma caninum.</title>
        <authorList>
            <person name="Mitreva M."/>
        </authorList>
    </citation>
    <scope>NUCLEOTIDE SEQUENCE [LARGE SCALE GENOMIC DNA]</scope>
    <source>
        <strain evidence="6 7">Baltimore</strain>
    </source>
</reference>